<dbReference type="Proteomes" id="UP000253046">
    <property type="component" value="Unassembled WGS sequence"/>
</dbReference>
<gene>
    <name evidence="6" type="ORF">DES54_11452</name>
</gene>
<dbReference type="PANTHER" id="PTHR30537:SF5">
    <property type="entry name" value="HTH-TYPE TRANSCRIPTIONAL ACTIVATOR TTDR-RELATED"/>
    <property type="match status" value="1"/>
</dbReference>
<evidence type="ECO:0000313" key="6">
    <source>
        <dbReference type="EMBL" id="RBP62872.1"/>
    </source>
</evidence>
<dbReference type="PRINTS" id="PR00039">
    <property type="entry name" value="HTHLYSR"/>
</dbReference>
<dbReference type="FunFam" id="1.10.10.10:FF:000001">
    <property type="entry name" value="LysR family transcriptional regulator"/>
    <property type="match status" value="1"/>
</dbReference>
<accession>A0A366I5N0</accession>
<keyword evidence="7" id="KW-1185">Reference proteome</keyword>
<evidence type="ECO:0000256" key="3">
    <source>
        <dbReference type="ARBA" id="ARBA00023125"/>
    </source>
</evidence>
<dbReference type="Gene3D" id="3.40.190.290">
    <property type="match status" value="1"/>
</dbReference>
<keyword evidence="4" id="KW-0804">Transcription</keyword>
<dbReference type="PROSITE" id="PS50931">
    <property type="entry name" value="HTH_LYSR"/>
    <property type="match status" value="1"/>
</dbReference>
<protein>
    <submittedName>
        <fullName evidence="6">DNA-binding transcriptional LysR family regulator</fullName>
    </submittedName>
</protein>
<evidence type="ECO:0000256" key="1">
    <source>
        <dbReference type="ARBA" id="ARBA00009437"/>
    </source>
</evidence>
<evidence type="ECO:0000259" key="5">
    <source>
        <dbReference type="PROSITE" id="PS50931"/>
    </source>
</evidence>
<dbReference type="EMBL" id="QNRY01000014">
    <property type="protein sequence ID" value="RBP62872.1"/>
    <property type="molecule type" value="Genomic_DNA"/>
</dbReference>
<dbReference type="GO" id="GO:0003677">
    <property type="term" value="F:DNA binding"/>
    <property type="evidence" value="ECO:0007669"/>
    <property type="project" value="UniProtKB-KW"/>
</dbReference>
<dbReference type="Gene3D" id="1.10.10.10">
    <property type="entry name" value="Winged helix-like DNA-binding domain superfamily/Winged helix DNA-binding domain"/>
    <property type="match status" value="1"/>
</dbReference>
<comment type="similarity">
    <text evidence="1">Belongs to the LysR transcriptional regulatory family.</text>
</comment>
<reference evidence="6 7" key="1">
    <citation type="submission" date="2018-06" db="EMBL/GenBank/DDBJ databases">
        <title>Genomic Encyclopedia of Type Strains, Phase IV (KMG-IV): sequencing the most valuable type-strain genomes for metagenomic binning, comparative biology and taxonomic classification.</title>
        <authorList>
            <person name="Goeker M."/>
        </authorList>
    </citation>
    <scope>NUCLEOTIDE SEQUENCE [LARGE SCALE GENOMIC DNA]</scope>
    <source>
        <strain evidence="6 7">DSM 30166</strain>
    </source>
</reference>
<dbReference type="InterPro" id="IPR000847">
    <property type="entry name" value="LysR_HTH_N"/>
</dbReference>
<keyword evidence="2" id="KW-0805">Transcription regulation</keyword>
<dbReference type="Pfam" id="PF00126">
    <property type="entry name" value="HTH_1"/>
    <property type="match status" value="1"/>
</dbReference>
<feature type="domain" description="HTH lysR-type" evidence="5">
    <location>
        <begin position="9"/>
        <end position="66"/>
    </location>
</feature>
<dbReference type="GO" id="GO:0003700">
    <property type="term" value="F:DNA-binding transcription factor activity"/>
    <property type="evidence" value="ECO:0007669"/>
    <property type="project" value="InterPro"/>
</dbReference>
<comment type="caution">
    <text evidence="6">The sequence shown here is derived from an EMBL/GenBank/DDBJ whole genome shotgun (WGS) entry which is preliminary data.</text>
</comment>
<dbReference type="RefSeq" id="WP_345790642.1">
    <property type="nucleotide sequence ID" value="NZ_AGJP01000001.1"/>
</dbReference>
<dbReference type="InterPro" id="IPR058163">
    <property type="entry name" value="LysR-type_TF_proteobact-type"/>
</dbReference>
<keyword evidence="3 6" id="KW-0238">DNA-binding</keyword>
<name>A0A366I5N0_9GAMM</name>
<evidence type="ECO:0000313" key="7">
    <source>
        <dbReference type="Proteomes" id="UP000253046"/>
    </source>
</evidence>
<dbReference type="InterPro" id="IPR036388">
    <property type="entry name" value="WH-like_DNA-bd_sf"/>
</dbReference>
<dbReference type="Pfam" id="PF03466">
    <property type="entry name" value="LysR_substrate"/>
    <property type="match status" value="1"/>
</dbReference>
<evidence type="ECO:0000256" key="2">
    <source>
        <dbReference type="ARBA" id="ARBA00023015"/>
    </source>
</evidence>
<dbReference type="InterPro" id="IPR036390">
    <property type="entry name" value="WH_DNA-bd_sf"/>
</dbReference>
<dbReference type="SUPFAM" id="SSF46785">
    <property type="entry name" value="Winged helix' DNA-binding domain"/>
    <property type="match status" value="1"/>
</dbReference>
<evidence type="ECO:0000256" key="4">
    <source>
        <dbReference type="ARBA" id="ARBA00023163"/>
    </source>
</evidence>
<dbReference type="AlphaFoldDB" id="A0A366I5N0"/>
<dbReference type="PANTHER" id="PTHR30537">
    <property type="entry name" value="HTH-TYPE TRANSCRIPTIONAL REGULATOR"/>
    <property type="match status" value="1"/>
</dbReference>
<sequence length="307" mass="33666">MMTPVLLADTLKGITYFVVAASAQSFTAAAEELGITKSAIGKSIRRLEEKLGTPLFHRTTRKISLTSEGETYLTSCLSALDTLNAAELALCSNLTAPCGTVRIDMPTAFGHSIMMPILLGMTERYPHLKLTVTFNDKVIDPLDAGFDLAIRFGSMKDHPDLVARQLNKQHLILCASPGYQACRGVPNTLEDLAQHRCVMAWRGGSPLSWLIKGTDGRDVKFNPTPFHQISDGDAMIEACIMGAGIVQFPELLLRPFIEQQKLKPVLSALAPSPTELNVIWPRSRHLLPGVRFIVDELLRLSAQNAFN</sequence>
<proteinExistence type="inferred from homology"/>
<dbReference type="InterPro" id="IPR005119">
    <property type="entry name" value="LysR_subst-bd"/>
</dbReference>
<dbReference type="CDD" id="cd08475">
    <property type="entry name" value="PBP2_CrgA_like_6"/>
    <property type="match status" value="1"/>
</dbReference>
<dbReference type="SUPFAM" id="SSF53850">
    <property type="entry name" value="Periplasmic binding protein-like II"/>
    <property type="match status" value="1"/>
</dbReference>
<organism evidence="6 7">
    <name type="scientific">Brenneria salicis ATCC 15712 = DSM 30166</name>
    <dbReference type="NCBI Taxonomy" id="714314"/>
    <lineage>
        <taxon>Bacteria</taxon>
        <taxon>Pseudomonadati</taxon>
        <taxon>Pseudomonadota</taxon>
        <taxon>Gammaproteobacteria</taxon>
        <taxon>Enterobacterales</taxon>
        <taxon>Pectobacteriaceae</taxon>
        <taxon>Brenneria</taxon>
    </lineage>
</organism>